<evidence type="ECO:0008006" key="4">
    <source>
        <dbReference type="Google" id="ProtNLM"/>
    </source>
</evidence>
<evidence type="ECO:0000256" key="1">
    <source>
        <dbReference type="SAM" id="MobiDB-lite"/>
    </source>
</evidence>
<name>A0A067JU40_JATCU</name>
<dbReference type="EMBL" id="KK915295">
    <property type="protein sequence ID" value="KDP23054.1"/>
    <property type="molecule type" value="Genomic_DNA"/>
</dbReference>
<accession>A0A067JU40</accession>
<feature type="compositionally biased region" description="Acidic residues" evidence="1">
    <location>
        <begin position="210"/>
        <end position="219"/>
    </location>
</feature>
<proteinExistence type="predicted"/>
<dbReference type="Proteomes" id="UP000027138">
    <property type="component" value="Unassembled WGS sequence"/>
</dbReference>
<sequence>MSQISEIPASAYTREMETLGALPDIPTFDGEPVPVSRNQLTPGTRPLSFCRCRVRSSRSGTRRAGCAAFSPSRVTQLSLTPWDCEAWRTYPGREVAELHTRSRLLMRGYWTDRYFLGERVFDIPVAPSQRRVPHAPPRHMCAGPEIPGDLPAVRVCPILHWSALLRAARAGFGERLQRHQARQSSAVSWLQAEVERLRTKLEVKGIPLDSSEEGEDGSSSDDAPPSPPPPAAASPSRRRRNQVSIFVQSISDDLWRVPPMNQLVWLKYFKDLKPDYGFLSWLVTHFNPNTMVFQFEDAEITPTYEELCVVMDHHPEQNETVALPPGPRHDLAEIAALCLVYLPGGINADQGLPLEPFLNKVLSTDLDLPWIRACCFLLLNVYAMKNRQLGIGDFWLLTIVRDMQLYHHTVFMMIMGETMCWVRDIALHITEFNVHHRGCPLLLQAWAMDKLSLIPLVPARLIPTYEAAIFQSRSRRRFDFGDNPIIRWTCPWWSIGLVTTGSMNLNYVLYASLDRSMAYFPDRISRQYGMTQRVPRVHNFESGLITSHLLTNLADRWRNRNTVYLDEGTMQDTVTPAYVNWFFTPQ</sequence>
<keyword evidence="3" id="KW-1185">Reference proteome</keyword>
<organism evidence="2 3">
    <name type="scientific">Jatropha curcas</name>
    <name type="common">Barbados nut</name>
    <dbReference type="NCBI Taxonomy" id="180498"/>
    <lineage>
        <taxon>Eukaryota</taxon>
        <taxon>Viridiplantae</taxon>
        <taxon>Streptophyta</taxon>
        <taxon>Embryophyta</taxon>
        <taxon>Tracheophyta</taxon>
        <taxon>Spermatophyta</taxon>
        <taxon>Magnoliopsida</taxon>
        <taxon>eudicotyledons</taxon>
        <taxon>Gunneridae</taxon>
        <taxon>Pentapetalae</taxon>
        <taxon>rosids</taxon>
        <taxon>fabids</taxon>
        <taxon>Malpighiales</taxon>
        <taxon>Euphorbiaceae</taxon>
        <taxon>Crotonoideae</taxon>
        <taxon>Jatropheae</taxon>
        <taxon>Jatropha</taxon>
    </lineage>
</organism>
<gene>
    <name evidence="2" type="ORF">JCGZ_01708</name>
</gene>
<reference evidence="2 3" key="1">
    <citation type="journal article" date="2014" name="PLoS ONE">
        <title>Global Analysis of Gene Expression Profiles in Physic Nut (Jatropha curcas L.) Seedlings Exposed to Salt Stress.</title>
        <authorList>
            <person name="Zhang L."/>
            <person name="Zhang C."/>
            <person name="Wu P."/>
            <person name="Chen Y."/>
            <person name="Li M."/>
            <person name="Jiang H."/>
            <person name="Wu G."/>
        </authorList>
    </citation>
    <scope>NUCLEOTIDE SEQUENCE [LARGE SCALE GENOMIC DNA]</scope>
    <source>
        <strain evidence="3">cv. GZQX0401</strain>
        <tissue evidence="2">Young leaves</tissue>
    </source>
</reference>
<dbReference type="AlphaFoldDB" id="A0A067JU40"/>
<evidence type="ECO:0000313" key="3">
    <source>
        <dbReference type="Proteomes" id="UP000027138"/>
    </source>
</evidence>
<evidence type="ECO:0000313" key="2">
    <source>
        <dbReference type="EMBL" id="KDP23054.1"/>
    </source>
</evidence>
<protein>
    <recommendedName>
        <fullName evidence="4">Aminotransferase-like plant mobile domain-containing protein</fullName>
    </recommendedName>
</protein>
<feature type="region of interest" description="Disordered" evidence="1">
    <location>
        <begin position="205"/>
        <end position="240"/>
    </location>
</feature>